<evidence type="ECO:0000256" key="1">
    <source>
        <dbReference type="SAM" id="SignalP"/>
    </source>
</evidence>
<accession>A0A7W3TJY0</accession>
<dbReference type="AlphaFoldDB" id="A0A7W3TJY0"/>
<dbReference type="PANTHER" id="PTHR10151">
    <property type="entry name" value="ECTONUCLEOTIDE PYROPHOSPHATASE/PHOSPHODIESTERASE"/>
    <property type="match status" value="1"/>
</dbReference>
<dbReference type="Proteomes" id="UP000523196">
    <property type="component" value="Unassembled WGS sequence"/>
</dbReference>
<evidence type="ECO:0000313" key="3">
    <source>
        <dbReference type="Proteomes" id="UP000523196"/>
    </source>
</evidence>
<dbReference type="EMBL" id="JACHTF010000003">
    <property type="protein sequence ID" value="MBB1059733.1"/>
    <property type="molecule type" value="Genomic_DNA"/>
</dbReference>
<organism evidence="2 3">
    <name type="scientific">Marilutibacter spongiae</name>
    <dbReference type="NCBI Taxonomy" id="2025720"/>
    <lineage>
        <taxon>Bacteria</taxon>
        <taxon>Pseudomonadati</taxon>
        <taxon>Pseudomonadota</taxon>
        <taxon>Gammaproteobacteria</taxon>
        <taxon>Lysobacterales</taxon>
        <taxon>Lysobacteraceae</taxon>
        <taxon>Marilutibacter</taxon>
    </lineage>
</organism>
<dbReference type="Gene3D" id="3.40.720.10">
    <property type="entry name" value="Alkaline Phosphatase, subunit A"/>
    <property type="match status" value="1"/>
</dbReference>
<keyword evidence="3" id="KW-1185">Reference proteome</keyword>
<dbReference type="PROSITE" id="PS51257">
    <property type="entry name" value="PROKAR_LIPOPROTEIN"/>
    <property type="match status" value="1"/>
</dbReference>
<dbReference type="Pfam" id="PF01663">
    <property type="entry name" value="Phosphodiest"/>
    <property type="match status" value="1"/>
</dbReference>
<dbReference type="SUPFAM" id="SSF53649">
    <property type="entry name" value="Alkaline phosphatase-like"/>
    <property type="match status" value="1"/>
</dbReference>
<gene>
    <name evidence="2" type="ORF">H4F98_04020</name>
</gene>
<dbReference type="InterPro" id="IPR002591">
    <property type="entry name" value="Phosphodiest/P_Trfase"/>
</dbReference>
<dbReference type="GO" id="GO:0016787">
    <property type="term" value="F:hydrolase activity"/>
    <property type="evidence" value="ECO:0007669"/>
    <property type="project" value="UniProtKB-ARBA"/>
</dbReference>
<evidence type="ECO:0000313" key="2">
    <source>
        <dbReference type="EMBL" id="MBB1059733.1"/>
    </source>
</evidence>
<dbReference type="InterPro" id="IPR017850">
    <property type="entry name" value="Alkaline_phosphatase_core_sf"/>
</dbReference>
<comment type="caution">
    <text evidence="2">The sequence shown here is derived from an EMBL/GenBank/DDBJ whole genome shotgun (WGS) entry which is preliminary data.</text>
</comment>
<dbReference type="PANTHER" id="PTHR10151:SF120">
    <property type="entry name" value="BIS(5'-ADENOSYL)-TRIPHOSPHATASE"/>
    <property type="match status" value="1"/>
</dbReference>
<name>A0A7W3TJY0_9GAMM</name>
<feature type="signal peptide" evidence="1">
    <location>
        <begin position="1"/>
        <end position="32"/>
    </location>
</feature>
<feature type="chain" id="PRO_5031505780" evidence="1">
    <location>
        <begin position="33"/>
        <end position="431"/>
    </location>
</feature>
<dbReference type="CDD" id="cd16018">
    <property type="entry name" value="Enpp"/>
    <property type="match status" value="1"/>
</dbReference>
<dbReference type="Gene3D" id="3.30.1360.180">
    <property type="match status" value="1"/>
</dbReference>
<protein>
    <submittedName>
        <fullName evidence="2">Alkaline phosphatase family protein</fullName>
    </submittedName>
</protein>
<sequence>MRSKNHVPPALRSPALCALLLLAACATGGRTARVPMAPAPDTPPVLLVSIDGFRADYLARGITPNLQRIAEGGVRAEWMTPSYPSLTFPNHYTLVTGLRPDHHGIVHNTMADPELGGFMLSNRDAVGDGRWWAGEPIWVGAARAGLPSATLFWPGSEAAVQGVRPDRWKPFDPSMPFPERVTTVLGWLAEDPATRPRVATLYFERVDKAGHEHGPDSPEATAAIREADDAIGLLLDGLRARGLDDAVNLVVVSDHGMAPVGPGHAVAVESMVSARDGRVVSYGQSVGIEPMQGRDAFAERRLLGRHDHYECWRKQDLPRTWAYGENRRVPAIVCQMDEGWDALPEEMLARRDPGATRGSHGFDPALPSMRALFLARGPSFREGVVLPAFDNVDVYPLLARLVGIAPAPNDGDITPLLPALAPPPTTAAGGD</sequence>
<keyword evidence="1" id="KW-0732">Signal</keyword>
<reference evidence="2 3" key="1">
    <citation type="submission" date="2020-08" db="EMBL/GenBank/DDBJ databases">
        <authorList>
            <person name="Xu S."/>
            <person name="Li A."/>
        </authorList>
    </citation>
    <scope>NUCLEOTIDE SEQUENCE [LARGE SCALE GENOMIC DNA]</scope>
    <source>
        <strain evidence="2 3">119BY6-57</strain>
    </source>
</reference>
<proteinExistence type="predicted"/>